<dbReference type="SUPFAM" id="SSF53383">
    <property type="entry name" value="PLP-dependent transferases"/>
    <property type="match status" value="1"/>
</dbReference>
<dbReference type="GO" id="GO:0046512">
    <property type="term" value="P:sphingosine biosynthetic process"/>
    <property type="evidence" value="ECO:0007669"/>
    <property type="project" value="TreeGrafter"/>
</dbReference>
<evidence type="ECO:0000256" key="8">
    <source>
        <dbReference type="ARBA" id="ARBA00022919"/>
    </source>
</evidence>
<protein>
    <recommendedName>
        <fullName evidence="5">serine C-palmitoyltransferase</fullName>
        <ecNumber evidence="5">2.3.1.50</ecNumber>
    </recommendedName>
</protein>
<feature type="transmembrane region" description="Helical" evidence="11">
    <location>
        <begin position="12"/>
        <end position="33"/>
    </location>
</feature>
<keyword evidence="8" id="KW-0746">Sphingolipid metabolism</keyword>
<keyword evidence="7" id="KW-0663">Pyridoxal phosphate</keyword>
<evidence type="ECO:0000256" key="11">
    <source>
        <dbReference type="SAM" id="Phobius"/>
    </source>
</evidence>
<evidence type="ECO:0000256" key="5">
    <source>
        <dbReference type="ARBA" id="ARBA00013220"/>
    </source>
</evidence>
<evidence type="ECO:0000313" key="14">
    <source>
        <dbReference type="Proteomes" id="UP000187013"/>
    </source>
</evidence>
<evidence type="ECO:0000256" key="2">
    <source>
        <dbReference type="ARBA" id="ARBA00004760"/>
    </source>
</evidence>
<dbReference type="PANTHER" id="PTHR13693:SF2">
    <property type="entry name" value="SERINE PALMITOYLTRANSFERASE 1"/>
    <property type="match status" value="1"/>
</dbReference>
<keyword evidence="11" id="KW-1133">Transmembrane helix</keyword>
<dbReference type="EC" id="2.3.1.50" evidence="5"/>
<dbReference type="EMBL" id="BDGX01000014">
    <property type="protein sequence ID" value="GAV48898.1"/>
    <property type="molecule type" value="Genomic_DNA"/>
</dbReference>
<dbReference type="Gene3D" id="3.40.640.10">
    <property type="entry name" value="Type I PLP-dependent aspartate aminotransferase-like (Major domain)"/>
    <property type="match status" value="1"/>
</dbReference>
<evidence type="ECO:0000313" key="13">
    <source>
        <dbReference type="EMBL" id="GAV48898.1"/>
    </source>
</evidence>
<keyword evidence="11" id="KW-0472">Membrane</keyword>
<evidence type="ECO:0000256" key="3">
    <source>
        <dbReference type="ARBA" id="ARBA00004991"/>
    </source>
</evidence>
<comment type="pathway">
    <text evidence="2">Lipid metabolism; sphingolipid metabolism.</text>
</comment>
<dbReference type="GO" id="GO:0017059">
    <property type="term" value="C:serine palmitoyltransferase complex"/>
    <property type="evidence" value="ECO:0007669"/>
    <property type="project" value="EnsemblFungi"/>
</dbReference>
<comment type="pathway">
    <text evidence="3">Sphingolipid metabolism.</text>
</comment>
<dbReference type="AlphaFoldDB" id="A0A1Q2ZZR5"/>
<comment type="cofactor">
    <cofactor evidence="1">
        <name>pyridoxal 5'-phosphate</name>
        <dbReference type="ChEBI" id="CHEBI:597326"/>
    </cofactor>
</comment>
<gene>
    <name evidence="13" type="ORF">ZYGR_0N03030</name>
</gene>
<accession>A0A1Q2ZZR5</accession>
<name>A0A1Q2ZZR5_ZYGRO</name>
<dbReference type="InterPro" id="IPR004839">
    <property type="entry name" value="Aminotransferase_I/II_large"/>
</dbReference>
<evidence type="ECO:0000256" key="4">
    <source>
        <dbReference type="ARBA" id="ARBA00008392"/>
    </source>
</evidence>
<comment type="similarity">
    <text evidence="4">Belongs to the class-II pyridoxal-phosphate-dependent aminotransferase family.</text>
</comment>
<dbReference type="GO" id="GO:0016020">
    <property type="term" value="C:membrane"/>
    <property type="evidence" value="ECO:0007669"/>
    <property type="project" value="GOC"/>
</dbReference>
<keyword evidence="11" id="KW-0812">Transmembrane</keyword>
<proteinExistence type="inferred from homology"/>
<feature type="domain" description="Aminotransferase class I/classII large" evidence="12">
    <location>
        <begin position="144"/>
        <end position="543"/>
    </location>
</feature>
<dbReference type="GO" id="GO:0004758">
    <property type="term" value="F:serine C-palmitoyltransferase activity"/>
    <property type="evidence" value="ECO:0007669"/>
    <property type="project" value="EnsemblFungi"/>
</dbReference>
<sequence>MPHIPEVLPKSIPIPSFIVTTFSYVWFYLYPVLSRIPGGDFLIHYVRKSHQDDPYRTFVEIVLILYGIYYYLSKPQQKKGLQSNKPNLSPQEVDDLIEEWQPEPIVDPTVMDLQRWRLDAIPVIDGTGVNNRINIFQNGKKHENVLNLSSNNFLHLSQTPRVQDVARSVIKNYGVGACGPAGFYGNQDVHYNLEYRLSDFFGTESAVLYGQDFCTSASVIPAFTKRGDLLVADEKVSLAVQNALQLSRSTVYYYEHNNMESLEAILSELVESEKKENLPAISRKFIVTEGIFQNTGDIPPLPQLFELKNKYKFRLFVDETLSLGVLGKSGRGLTEYFGLPRKESIDITVGSMAHAFGSSGAFVLGDAVMSHHQRIGSYAYCFSASLPPYTARSVDEVLRILEEDNSSVTKLQKFSKLLHNEFLTDAKLPKYLEITSSPLSPILHLRLTPEFRYRKFGYSAEDLFCETMHQQKLVATTRYIEPYEQEERFLQKIVDRLLVESGLLITRNIIVVRQESLPFLPSLKICVNSGLQESDIVESCKSIKQVLVETCSE</sequence>
<evidence type="ECO:0000256" key="7">
    <source>
        <dbReference type="ARBA" id="ARBA00022898"/>
    </source>
</evidence>
<dbReference type="InterPro" id="IPR015421">
    <property type="entry name" value="PyrdxlP-dep_Trfase_major"/>
</dbReference>
<feature type="transmembrane region" description="Helical" evidence="11">
    <location>
        <begin position="54"/>
        <end position="72"/>
    </location>
</feature>
<organism evidence="13 14">
    <name type="scientific">Zygosaccharomyces rouxii</name>
    <dbReference type="NCBI Taxonomy" id="4956"/>
    <lineage>
        <taxon>Eukaryota</taxon>
        <taxon>Fungi</taxon>
        <taxon>Dikarya</taxon>
        <taxon>Ascomycota</taxon>
        <taxon>Saccharomycotina</taxon>
        <taxon>Saccharomycetes</taxon>
        <taxon>Saccharomycetales</taxon>
        <taxon>Saccharomycetaceae</taxon>
        <taxon>Zygosaccharomyces</taxon>
    </lineage>
</organism>
<keyword evidence="9" id="KW-0443">Lipid metabolism</keyword>
<dbReference type="Pfam" id="PF00155">
    <property type="entry name" value="Aminotran_1_2"/>
    <property type="match status" value="1"/>
</dbReference>
<evidence type="ECO:0000259" key="12">
    <source>
        <dbReference type="Pfam" id="PF00155"/>
    </source>
</evidence>
<dbReference type="GO" id="GO:0030170">
    <property type="term" value="F:pyridoxal phosphate binding"/>
    <property type="evidence" value="ECO:0007669"/>
    <property type="project" value="InterPro"/>
</dbReference>
<keyword evidence="6" id="KW-0808">Transferase</keyword>
<dbReference type="GO" id="GO:0046513">
    <property type="term" value="P:ceramide biosynthetic process"/>
    <property type="evidence" value="ECO:0007669"/>
    <property type="project" value="TreeGrafter"/>
</dbReference>
<dbReference type="OMA" id="LTKYGCG"/>
<keyword evidence="10" id="KW-0012">Acyltransferase</keyword>
<dbReference type="InterPro" id="IPR015422">
    <property type="entry name" value="PyrdxlP-dep_Trfase_small"/>
</dbReference>
<dbReference type="Proteomes" id="UP000187013">
    <property type="component" value="Unassembled WGS sequence"/>
</dbReference>
<comment type="caution">
    <text evidence="13">The sequence shown here is derived from an EMBL/GenBank/DDBJ whole genome shotgun (WGS) entry which is preliminary data.</text>
</comment>
<evidence type="ECO:0000256" key="9">
    <source>
        <dbReference type="ARBA" id="ARBA00023098"/>
    </source>
</evidence>
<dbReference type="eggNOG" id="KOG1358">
    <property type="taxonomic scope" value="Eukaryota"/>
</dbReference>
<dbReference type="Gene3D" id="3.90.1150.10">
    <property type="entry name" value="Aspartate Aminotransferase, domain 1"/>
    <property type="match status" value="1"/>
</dbReference>
<reference evidence="13 14" key="1">
    <citation type="submission" date="2016-08" db="EMBL/GenBank/DDBJ databases">
        <title>Draft genome sequence of allopolyploid Zygosaccharomyces rouxii.</title>
        <authorList>
            <person name="Watanabe J."/>
            <person name="Uehara K."/>
            <person name="Mogi Y."/>
            <person name="Tsukioka Y."/>
        </authorList>
    </citation>
    <scope>NUCLEOTIDE SEQUENCE [LARGE SCALE GENOMIC DNA]</scope>
    <source>
        <strain evidence="13 14">NBRC 110957</strain>
    </source>
</reference>
<dbReference type="InterPro" id="IPR015424">
    <property type="entry name" value="PyrdxlP-dep_Trfase"/>
</dbReference>
<dbReference type="InterPro" id="IPR050087">
    <property type="entry name" value="AON_synthase_class-II"/>
</dbReference>
<evidence type="ECO:0000256" key="1">
    <source>
        <dbReference type="ARBA" id="ARBA00001933"/>
    </source>
</evidence>
<evidence type="ECO:0000256" key="6">
    <source>
        <dbReference type="ARBA" id="ARBA00022679"/>
    </source>
</evidence>
<dbReference type="OrthoDB" id="3168162at2759"/>
<evidence type="ECO:0000256" key="10">
    <source>
        <dbReference type="ARBA" id="ARBA00023315"/>
    </source>
</evidence>
<dbReference type="PANTHER" id="PTHR13693">
    <property type="entry name" value="CLASS II AMINOTRANSFERASE/8-AMINO-7-OXONONANOATE SYNTHASE"/>
    <property type="match status" value="1"/>
</dbReference>
<dbReference type="GO" id="GO:0005783">
    <property type="term" value="C:endoplasmic reticulum"/>
    <property type="evidence" value="ECO:0007669"/>
    <property type="project" value="EnsemblFungi"/>
</dbReference>